<organism evidence="1 2">
    <name type="scientific">Xanthomonas theicola</name>
    <dbReference type="NCBI Taxonomy" id="56464"/>
    <lineage>
        <taxon>Bacteria</taxon>
        <taxon>Pseudomonadati</taxon>
        <taxon>Pseudomonadota</taxon>
        <taxon>Gammaproteobacteria</taxon>
        <taxon>Lysobacterales</taxon>
        <taxon>Lysobacteraceae</taxon>
        <taxon>Xanthomonas</taxon>
    </lineage>
</organism>
<dbReference type="Gene3D" id="1.25.40.10">
    <property type="entry name" value="Tetratricopeptide repeat domain"/>
    <property type="match status" value="1"/>
</dbReference>
<evidence type="ECO:0000313" key="2">
    <source>
        <dbReference type="Proteomes" id="UP000239898"/>
    </source>
</evidence>
<evidence type="ECO:0000313" key="1">
    <source>
        <dbReference type="EMBL" id="PPT87786.1"/>
    </source>
</evidence>
<dbReference type="SUPFAM" id="SSF48452">
    <property type="entry name" value="TPR-like"/>
    <property type="match status" value="2"/>
</dbReference>
<dbReference type="InterPro" id="IPR011990">
    <property type="entry name" value="TPR-like_helical_dom_sf"/>
</dbReference>
<keyword evidence="2" id="KW-1185">Reference proteome</keyword>
<evidence type="ECO:0008006" key="3">
    <source>
        <dbReference type="Google" id="ProtNLM"/>
    </source>
</evidence>
<name>A0A2S6ZCG1_9XANT</name>
<proteinExistence type="predicted"/>
<reference evidence="1 2" key="1">
    <citation type="submission" date="2016-08" db="EMBL/GenBank/DDBJ databases">
        <title>Evolution of the type three secretion system and type three effector repertoires in Xanthomonas.</title>
        <authorList>
            <person name="Merda D."/>
            <person name="Briand M."/>
            <person name="Bosis E."/>
            <person name="Rousseau C."/>
            <person name="Portier P."/>
            <person name="Jacques M.-A."/>
            <person name="Fischer-Le Saux M."/>
        </authorList>
    </citation>
    <scope>NUCLEOTIDE SEQUENCE [LARGE SCALE GENOMIC DNA]</scope>
    <source>
        <strain evidence="1 2">CFBP 4691</strain>
    </source>
</reference>
<gene>
    <name evidence="1" type="ORF">XthCFBP4691_15045</name>
</gene>
<protein>
    <recommendedName>
        <fullName evidence="3">Tetratricopeptide repeat protein</fullName>
    </recommendedName>
</protein>
<accession>A0A2S6ZCG1</accession>
<dbReference type="EMBL" id="MIGX01000086">
    <property type="protein sequence ID" value="PPT87786.1"/>
    <property type="molecule type" value="Genomic_DNA"/>
</dbReference>
<sequence>MPSLGLADTFVFPETALMSAERTSLSLALALALLVGAAPLGAAPAAAAAAGRHLPAAHTAWAQAWQQWRQGDARAALATVEAGLRDSPEAAGLQLRAALLDAGGDLAAAQQAYAAAALASQGAPRWTLQVHAALLAKDPAPALAALELAGPARQRMAVLLAMLGRTDLALSAASAGSGVVVDLQRAAWALQSGDASRARTHAWRAFDAAADAGDRRYALALWMEAWRDAQQMEQAVQWLQRQPPQPELQQALVDALLELGRFDEAIAQVKRSQDPAMRQRLIGILELAGRSEEVASEYRGEIRRQPHAAAAYIGLAAQELAAGRRPQALATFAQLFAANRGRAEVLLPAARQMTAMGLQDQAMPLLRAAALPAAARGAVDLYAFDGLLAGGDDAAAGRLLAALHARLPAADPLQSEVADGFERLQQPAQALAVLLAMERARAQPLDYDLQVRIATLAMVAGDSQQALARWRALWTQAQLPARRAFLERQIVKVARARGELEPLAAALEAQQAQGTLPAAGLDLLVALALALEAPERAEAAVARQARARGGGGRTAQLRQLGGLYARLGDGARVDGVLRELVKADPDNAAIYLRKLALNTARGPRAGAGAGDEAARLQALQAILAQLQARETDAGQSVQYAAGLYAIAGLDDAAAAAYERAMVLAPDGLDNLLQLAELRKRQQRVPEAVALLQAAAAASGSQARFIQLADAIGGLLVADPDAPTRRGDPREALAPVVNAWLQRQLLARLGTDADAYPLYAVLADLGQAQADFPLQLRAYDNALAAAGEQRGLLLRQLVTLLSGSNGSDGQAGASIGDNARKLRYGRRLLALKREFPPDFFADLGRSLLAGGDALGAERAFAAMSDLGGLVNVAQFKGDSYASQGRVEQALINYSQALARDQDNPELILKTSILRERRDDDGQANHWYWHGLRALLLRQPLQDNGLVNDVALDSQRFQPALLEGLLLTWHDDAPEAIAAWRALQDLWNQTLALADPSVPFARQARLRALLSLQQQLGAYRGDDAAVARAEDAVIARFSADPAVREAIQTRRLRAGRGPQTAADSTGAWVRAGLSEQAERSGNASLALATSGNDQARVHALVADAIAAEAAWQAANAGQAQASPGPDTLYVLLAQGAEQLPREQFLQQVYAPIAAAPFRAQVLFNVYRGAPDQYALLEKRVGHALLDDATLMRLLVEQANQPIPFTVRKRASEQEYGERLVGRFDTAQRLTLLERFDAAAQAGKGRSMLQATLVEDLLRKPLSGEQRTRLSRVVAAQIDHPLDFEQGSAAFAIIPLLVLDADEGNRPLLQEAAARIARRHPDGRRFPGFLRAWFDGDRTRALGELQALSADTGQAAGDYAQALVSKWFPEQRQQRIDAFFADPAPDPATTAAFHREFVLDAGYGDDAPAPRATTRYLERLVAVEPANPGYLAGLLEDDLKHARQAQYLQRLQAYVDANPDQSIAAAALVLDLYAANQDDAARRVETATGLDSENTDAMLDLINKARAQLQQAQGPDLNALLEAAFGRFQQARPQAALSQAVIRQGQAAAALADDDGQRGGSVALARTHASAPAQVRQVLRGLWRNAPPATRLALLSQPYDSDGHLRGTPMSKANDGPDLLPAIAADPGVAQELDLYLRAMPTAQRQRAQPLYALIASGLQATGGLPARATELRARLREGALDGHGVQLLATLLAQQGSGLDDAGLQALRQTLARMPLLAPAQRVLFAQVFAQSGATGEATLLIQAATQQLLHPSSGGGDDEILFQSPQEALEALAESLGRWPDRDAALASWRWLEASIGQEAAQQQAGIRDFKRPGWL</sequence>
<comment type="caution">
    <text evidence="1">The sequence shown here is derived from an EMBL/GenBank/DDBJ whole genome shotgun (WGS) entry which is preliminary data.</text>
</comment>
<dbReference type="Proteomes" id="UP000239898">
    <property type="component" value="Unassembled WGS sequence"/>
</dbReference>